<protein>
    <submittedName>
        <fullName evidence="1">Uncharacterized protein</fullName>
    </submittedName>
</protein>
<gene>
    <name evidence="1" type="ORF">S01H4_48538</name>
</gene>
<sequence length="41" mass="4489">MNLLICPYSENGECDSSIASCTHASPHEKNANCVVSHKREI</sequence>
<dbReference type="EMBL" id="BART01027374">
    <property type="protein sequence ID" value="GAG92318.1"/>
    <property type="molecule type" value="Genomic_DNA"/>
</dbReference>
<dbReference type="AlphaFoldDB" id="X1C7E5"/>
<organism evidence="1">
    <name type="scientific">marine sediment metagenome</name>
    <dbReference type="NCBI Taxonomy" id="412755"/>
    <lineage>
        <taxon>unclassified sequences</taxon>
        <taxon>metagenomes</taxon>
        <taxon>ecological metagenomes</taxon>
    </lineage>
</organism>
<comment type="caution">
    <text evidence="1">The sequence shown here is derived from an EMBL/GenBank/DDBJ whole genome shotgun (WGS) entry which is preliminary data.</text>
</comment>
<accession>X1C7E5</accession>
<name>X1C7E5_9ZZZZ</name>
<feature type="non-terminal residue" evidence="1">
    <location>
        <position position="41"/>
    </location>
</feature>
<evidence type="ECO:0000313" key="1">
    <source>
        <dbReference type="EMBL" id="GAG92318.1"/>
    </source>
</evidence>
<proteinExistence type="predicted"/>
<reference evidence="1" key="1">
    <citation type="journal article" date="2014" name="Front. Microbiol.">
        <title>High frequency of phylogenetically diverse reductive dehalogenase-homologous genes in deep subseafloor sedimentary metagenomes.</title>
        <authorList>
            <person name="Kawai M."/>
            <person name="Futagami T."/>
            <person name="Toyoda A."/>
            <person name="Takaki Y."/>
            <person name="Nishi S."/>
            <person name="Hori S."/>
            <person name="Arai W."/>
            <person name="Tsubouchi T."/>
            <person name="Morono Y."/>
            <person name="Uchiyama I."/>
            <person name="Ito T."/>
            <person name="Fujiyama A."/>
            <person name="Inagaki F."/>
            <person name="Takami H."/>
        </authorList>
    </citation>
    <scope>NUCLEOTIDE SEQUENCE</scope>
    <source>
        <strain evidence="1">Expedition CK06-06</strain>
    </source>
</reference>